<name>A0ABV9QHL6_9BURK</name>
<evidence type="ECO:0000313" key="3">
    <source>
        <dbReference type="Proteomes" id="UP001596001"/>
    </source>
</evidence>
<gene>
    <name evidence="2" type="ORF">ACFO6X_14990</name>
</gene>
<dbReference type="InterPro" id="IPR023353">
    <property type="entry name" value="LemA-like_dom_sf"/>
</dbReference>
<keyword evidence="1" id="KW-1133">Transmembrane helix</keyword>
<keyword evidence="3" id="KW-1185">Reference proteome</keyword>
<dbReference type="RefSeq" id="WP_382434607.1">
    <property type="nucleotide sequence ID" value="NZ_JBHSHJ010000016.1"/>
</dbReference>
<dbReference type="Gene3D" id="1.20.1440.20">
    <property type="entry name" value="LemA-like domain"/>
    <property type="match status" value="1"/>
</dbReference>
<organism evidence="2 3">
    <name type="scientific">Giesbergeria sinuosa</name>
    <dbReference type="NCBI Taxonomy" id="80883"/>
    <lineage>
        <taxon>Bacteria</taxon>
        <taxon>Pseudomonadati</taxon>
        <taxon>Pseudomonadota</taxon>
        <taxon>Betaproteobacteria</taxon>
        <taxon>Burkholderiales</taxon>
        <taxon>Comamonadaceae</taxon>
        <taxon>Giesbergeria</taxon>
    </lineage>
</organism>
<keyword evidence="1" id="KW-0812">Transmembrane</keyword>
<accession>A0ABV9QHL6</accession>
<evidence type="ECO:0000313" key="2">
    <source>
        <dbReference type="EMBL" id="MFC4790288.1"/>
    </source>
</evidence>
<dbReference type="SUPFAM" id="SSF140478">
    <property type="entry name" value="LemA-like"/>
    <property type="match status" value="1"/>
</dbReference>
<protein>
    <submittedName>
        <fullName evidence="2">LemA family protein</fullName>
    </submittedName>
</protein>
<feature type="transmembrane region" description="Helical" evidence="1">
    <location>
        <begin position="6"/>
        <end position="25"/>
    </location>
</feature>
<proteinExistence type="predicted"/>
<comment type="caution">
    <text evidence="2">The sequence shown here is derived from an EMBL/GenBank/DDBJ whole genome shotgun (WGS) entry which is preliminary data.</text>
</comment>
<reference evidence="3" key="1">
    <citation type="journal article" date="2019" name="Int. J. Syst. Evol. Microbiol.">
        <title>The Global Catalogue of Microorganisms (GCM) 10K type strain sequencing project: providing services to taxonomists for standard genome sequencing and annotation.</title>
        <authorList>
            <consortium name="The Broad Institute Genomics Platform"/>
            <consortium name="The Broad Institute Genome Sequencing Center for Infectious Disease"/>
            <person name="Wu L."/>
            <person name="Ma J."/>
        </authorList>
    </citation>
    <scope>NUCLEOTIDE SEQUENCE [LARGE SCALE GENOMIC DNA]</scope>
    <source>
        <strain evidence="3">CCUG 49452</strain>
    </source>
</reference>
<dbReference type="Proteomes" id="UP001596001">
    <property type="component" value="Unassembled WGS sequence"/>
</dbReference>
<dbReference type="EMBL" id="JBHSHJ010000016">
    <property type="protein sequence ID" value="MFC4790288.1"/>
    <property type="molecule type" value="Genomic_DNA"/>
</dbReference>
<sequence>MLSSSVFWGVLAIMVFWAVGAYHRIVRLRSAALQAFGGLDAHWVRMLAMLGECDAAQVTAGRVIVSGRPEWLAAMNRFAACLAVARARPLQSEVAAELVAARQALDGAWAALLAGPDVSAEIWAPWAQRWEQHQLQNTLAIEQFNHAVVQYNEAIAQFPALVLARFFGFKAAIPL</sequence>
<evidence type="ECO:0000256" key="1">
    <source>
        <dbReference type="SAM" id="Phobius"/>
    </source>
</evidence>
<keyword evidence="1" id="KW-0472">Membrane</keyword>